<dbReference type="SUPFAM" id="SSF56935">
    <property type="entry name" value="Porins"/>
    <property type="match status" value="1"/>
</dbReference>
<keyword evidence="3" id="KW-1185">Reference proteome</keyword>
<gene>
    <name evidence="2" type="ORF">ACFSR1_21050</name>
</gene>
<dbReference type="EMBL" id="JBHULE010000035">
    <property type="protein sequence ID" value="MFD2565180.1"/>
    <property type="molecule type" value="Genomic_DNA"/>
</dbReference>
<evidence type="ECO:0000256" key="1">
    <source>
        <dbReference type="SAM" id="SignalP"/>
    </source>
</evidence>
<reference evidence="3" key="1">
    <citation type="journal article" date="2019" name="Int. J. Syst. Evol. Microbiol.">
        <title>The Global Catalogue of Microorganisms (GCM) 10K type strain sequencing project: providing services to taxonomists for standard genome sequencing and annotation.</title>
        <authorList>
            <consortium name="The Broad Institute Genomics Platform"/>
            <consortium name="The Broad Institute Genome Sequencing Center for Infectious Disease"/>
            <person name="Wu L."/>
            <person name="Ma J."/>
        </authorList>
    </citation>
    <scope>NUCLEOTIDE SEQUENCE [LARGE SCALE GENOMIC DNA]</scope>
    <source>
        <strain evidence="3">KCTC 52274</strain>
    </source>
</reference>
<comment type="caution">
    <text evidence="2">The sequence shown here is derived from an EMBL/GenBank/DDBJ whole genome shotgun (WGS) entry which is preliminary data.</text>
</comment>
<evidence type="ECO:0000313" key="2">
    <source>
        <dbReference type="EMBL" id="MFD2565180.1"/>
    </source>
</evidence>
<feature type="signal peptide" evidence="1">
    <location>
        <begin position="1"/>
        <end position="18"/>
    </location>
</feature>
<protein>
    <submittedName>
        <fullName evidence="2">OmpP1/FadL family transporter</fullName>
    </submittedName>
</protein>
<accession>A0ABW5LKJ0</accession>
<dbReference type="Gene3D" id="2.40.160.60">
    <property type="entry name" value="Outer membrane protein transport protein (OMPP1/FadL/TodX)"/>
    <property type="match status" value="1"/>
</dbReference>
<feature type="chain" id="PRO_5046676472" evidence="1">
    <location>
        <begin position="19"/>
        <end position="505"/>
    </location>
</feature>
<dbReference type="Proteomes" id="UP001597319">
    <property type="component" value="Unassembled WGS sequence"/>
</dbReference>
<name>A0ABW5LKJ0_9FLAO</name>
<evidence type="ECO:0000313" key="3">
    <source>
        <dbReference type="Proteomes" id="UP001597319"/>
    </source>
</evidence>
<sequence length="505" mass="55703">MKKIFLFIGVLSMSFLNAQDITDAVRYSQQDILGTARFRGMSGAFGALGGDMSALQINPAGSAVFLGSAGSITLSTSNIQNDASYLNGFSTASSSNFNFNQIGAVFVYNNRNESSVLNKLSLSIAYDQTTDFADELFVFGSSSNSIAEYFLGEAQGIPLDLITVRPGENIDGVYSFLGETEGYSAQQAFLGHESFIIEANDLNDPNNTSYFSGVVSDINNPVLQDYYYESTGLNGKFTINGGAQIHDNFYIGVNLNSHFINYDRVTRFDEFNNNTGSAVNEIAFTNRLSTIGAGFSAQIGGILKVSNMLRLGASLESPTWYYMEEETTQRLLTDGVNGRVNLDPNVINIFPEYQLRTPARATGSVAVLFGKRGLISLDYSYKDYGSTEFDSDRFDDFSDLNREIENTLQGASTLRIGGELRNGNWSFRGGYVYEESPYKNEITLGDREGLSLGIGYNFGKVKFDVAYDYSEQERNQQFYSNSAFTNFATINSYRDNLTFTLSLNL</sequence>
<proteinExistence type="predicted"/>
<dbReference type="RefSeq" id="WP_378295007.1">
    <property type="nucleotide sequence ID" value="NZ_JBHULE010000035.1"/>
</dbReference>
<organism evidence="2 3">
    <name type="scientific">Aquimarina rubra</name>
    <dbReference type="NCBI Taxonomy" id="1920033"/>
    <lineage>
        <taxon>Bacteria</taxon>
        <taxon>Pseudomonadati</taxon>
        <taxon>Bacteroidota</taxon>
        <taxon>Flavobacteriia</taxon>
        <taxon>Flavobacteriales</taxon>
        <taxon>Flavobacteriaceae</taxon>
        <taxon>Aquimarina</taxon>
    </lineage>
</organism>
<keyword evidence="1" id="KW-0732">Signal</keyword>